<sequence length="302" mass="32518">MIGDDVVERFDAPLSSLAVVGGAVRGLLRKTPAQPVLPRRTLRREAVLEAQAIEAYARLCGFSPEQGVPITWPHILSFPLQMRIMLGADFPYPAVGLVHVHNRIRQTARIEAGQRLNLTTRVGSLLAHDKGQAFALTTEATRDGQTVWEGQSIYLKLGPKGRGATVPELDAPSGASVLETWSPAPDLGRRYAAVSGDANPIHTSGLGARLFGFRRPIAHGMWTKARAIAALTPQAPLETAEVEAVFRSPVFLGDTIVLQAAPPVRTNNLFEVRDMGGTRTHLRGRLNLSPSLSSQPPEGPSS</sequence>
<protein>
    <submittedName>
        <fullName evidence="3">MaoC family dehydratase</fullName>
    </submittedName>
</protein>
<dbReference type="PANTHER" id="PTHR43841:SF1">
    <property type="entry name" value="3-HYDROXYACYL-THIOESTER DEHYDRATASE X"/>
    <property type="match status" value="1"/>
</dbReference>
<name>A0ABX8TD87_9CAUL</name>
<reference evidence="3 4" key="1">
    <citation type="submission" date="2021-07" db="EMBL/GenBank/DDBJ databases">
        <title>Isolation and characterization of bacteria from a gold mining with a capacity of golden bioaccumulation.</title>
        <authorList>
            <person name="Yang X.J."/>
        </authorList>
    </citation>
    <scope>NUCLEOTIDE SEQUENCE [LARGE SCALE GENOMIC DNA]</scope>
    <source>
        <strain evidence="3 4">Au29</strain>
    </source>
</reference>
<evidence type="ECO:0000259" key="2">
    <source>
        <dbReference type="Pfam" id="PF01575"/>
    </source>
</evidence>
<dbReference type="Pfam" id="PF01575">
    <property type="entry name" value="MaoC_dehydratas"/>
    <property type="match status" value="1"/>
</dbReference>
<keyword evidence="4" id="KW-1185">Reference proteome</keyword>
<evidence type="ECO:0000313" key="4">
    <source>
        <dbReference type="Proteomes" id="UP000824334"/>
    </source>
</evidence>
<dbReference type="Proteomes" id="UP000824334">
    <property type="component" value="Chromosome"/>
</dbReference>
<dbReference type="PANTHER" id="PTHR43841">
    <property type="entry name" value="3-HYDROXYACYL-THIOESTER DEHYDRATASE HTDX-RELATED"/>
    <property type="match status" value="1"/>
</dbReference>
<organism evidence="3 4">
    <name type="scientific">Brevundimonas nasdae</name>
    <dbReference type="NCBI Taxonomy" id="172043"/>
    <lineage>
        <taxon>Bacteria</taxon>
        <taxon>Pseudomonadati</taxon>
        <taxon>Pseudomonadota</taxon>
        <taxon>Alphaproteobacteria</taxon>
        <taxon>Caulobacterales</taxon>
        <taxon>Caulobacteraceae</taxon>
        <taxon>Brevundimonas</taxon>
    </lineage>
</organism>
<proteinExistence type="predicted"/>
<dbReference type="GeneID" id="94375785"/>
<feature type="region of interest" description="Disordered" evidence="1">
    <location>
        <begin position="281"/>
        <end position="302"/>
    </location>
</feature>
<evidence type="ECO:0000313" key="3">
    <source>
        <dbReference type="EMBL" id="QYC09143.1"/>
    </source>
</evidence>
<dbReference type="RefSeq" id="WP_219354784.1">
    <property type="nucleotide sequence ID" value="NZ_CP080034.1"/>
</dbReference>
<evidence type="ECO:0000256" key="1">
    <source>
        <dbReference type="SAM" id="MobiDB-lite"/>
    </source>
</evidence>
<accession>A0ABX8TD87</accession>
<feature type="domain" description="MaoC-like" evidence="2">
    <location>
        <begin position="187"/>
        <end position="260"/>
    </location>
</feature>
<dbReference type="EMBL" id="CP080034">
    <property type="protein sequence ID" value="QYC09143.1"/>
    <property type="molecule type" value="Genomic_DNA"/>
</dbReference>
<gene>
    <name evidence="3" type="ORF">KWG56_10930</name>
</gene>
<dbReference type="InterPro" id="IPR002539">
    <property type="entry name" value="MaoC-like_dom"/>
</dbReference>